<evidence type="ECO:0000256" key="1">
    <source>
        <dbReference type="SAM" id="MobiDB-lite"/>
    </source>
</evidence>
<keyword evidence="3" id="KW-1185">Reference proteome</keyword>
<organism evidence="2 3">
    <name type="scientific">Nitzschia inconspicua</name>
    <dbReference type="NCBI Taxonomy" id="303405"/>
    <lineage>
        <taxon>Eukaryota</taxon>
        <taxon>Sar</taxon>
        <taxon>Stramenopiles</taxon>
        <taxon>Ochrophyta</taxon>
        <taxon>Bacillariophyta</taxon>
        <taxon>Bacillariophyceae</taxon>
        <taxon>Bacillariophycidae</taxon>
        <taxon>Bacillariales</taxon>
        <taxon>Bacillariaceae</taxon>
        <taxon>Nitzschia</taxon>
    </lineage>
</organism>
<dbReference type="OrthoDB" id="5959761at2759"/>
<feature type="region of interest" description="Disordered" evidence="1">
    <location>
        <begin position="1"/>
        <end position="42"/>
    </location>
</feature>
<evidence type="ECO:0000313" key="3">
    <source>
        <dbReference type="Proteomes" id="UP000693970"/>
    </source>
</evidence>
<dbReference type="Proteomes" id="UP000693970">
    <property type="component" value="Unassembled WGS sequence"/>
</dbReference>
<reference evidence="2" key="1">
    <citation type="journal article" date="2021" name="Sci. Rep.">
        <title>Diploid genomic architecture of Nitzschia inconspicua, an elite biomass production diatom.</title>
        <authorList>
            <person name="Oliver A."/>
            <person name="Podell S."/>
            <person name="Pinowska A."/>
            <person name="Traller J.C."/>
            <person name="Smith S.R."/>
            <person name="McClure R."/>
            <person name="Beliaev A."/>
            <person name="Bohutskyi P."/>
            <person name="Hill E.A."/>
            <person name="Rabines A."/>
            <person name="Zheng H."/>
            <person name="Allen L.Z."/>
            <person name="Kuo A."/>
            <person name="Grigoriev I.V."/>
            <person name="Allen A.E."/>
            <person name="Hazlebeck D."/>
            <person name="Allen E.E."/>
        </authorList>
    </citation>
    <scope>NUCLEOTIDE SEQUENCE</scope>
    <source>
        <strain evidence="2">Hildebrandi</strain>
    </source>
</reference>
<reference evidence="2" key="2">
    <citation type="submission" date="2021-04" db="EMBL/GenBank/DDBJ databases">
        <authorList>
            <person name="Podell S."/>
        </authorList>
    </citation>
    <scope>NUCLEOTIDE SEQUENCE</scope>
    <source>
        <strain evidence="2">Hildebrandi</strain>
    </source>
</reference>
<name>A0A9K3LKL4_9STRA</name>
<dbReference type="AlphaFoldDB" id="A0A9K3LKL4"/>
<dbReference type="EMBL" id="JAGRRH010000010">
    <property type="protein sequence ID" value="KAG7363767.1"/>
    <property type="molecule type" value="Genomic_DNA"/>
</dbReference>
<evidence type="ECO:0000313" key="2">
    <source>
        <dbReference type="EMBL" id="KAG7363767.1"/>
    </source>
</evidence>
<feature type="compositionally biased region" description="Low complexity" evidence="1">
    <location>
        <begin position="1"/>
        <end position="13"/>
    </location>
</feature>
<accession>A0A9K3LKL4</accession>
<gene>
    <name evidence="2" type="ORF">IV203_027128</name>
</gene>
<sequence length="229" mass="25969">MLSKILQQKQQSSLDDDGGGGVSTPSPRPSPRPIECATKGNPLIVNEPTTSCRIEKPFLFLSNYENQSKQEQLYSGIPFTKFDSPTGTDHTAMTQQERVTILVDQSQSLVRVFAPYHEFDEFKTPWTRAGMSYLVQERIIGTKSYTYGAPIKYCWGSIWPPFKHHQMAAPLFMFTHKPRGYDFRDCVLKPVLFPNTMDPHCCNGVNLTLQVAIPTIHPPFTIYFVKMDG</sequence>
<protein>
    <submittedName>
        <fullName evidence="2">Uncharacterized protein</fullName>
    </submittedName>
</protein>
<comment type="caution">
    <text evidence="2">The sequence shown here is derived from an EMBL/GenBank/DDBJ whole genome shotgun (WGS) entry which is preliminary data.</text>
</comment>
<proteinExistence type="predicted"/>